<evidence type="ECO:0000313" key="3">
    <source>
        <dbReference type="EMBL" id="PTF15632.1"/>
    </source>
</evidence>
<dbReference type="GeneID" id="48887548"/>
<dbReference type="Proteomes" id="UP000243350">
    <property type="component" value="Unassembled WGS sequence"/>
</dbReference>
<dbReference type="EMBL" id="PYZI01000007">
    <property type="protein sequence ID" value="PTF13874.1"/>
    <property type="molecule type" value="Genomic_DNA"/>
</dbReference>
<proteinExistence type="predicted"/>
<comment type="caution">
    <text evidence="3">The sequence shown here is derived from an EMBL/GenBank/DDBJ whole genome shotgun (WGS) entry which is preliminary data.</text>
</comment>
<name>A0A2K4DRN2_9STAP</name>
<evidence type="ECO:0000313" key="2">
    <source>
        <dbReference type="EMBL" id="PTF13874.1"/>
    </source>
</evidence>
<reference evidence="4 5" key="1">
    <citation type="journal article" date="2016" name="Front. Microbiol.">
        <title>Comprehensive Phylogenetic Analysis of Bovine Non-aureus Staphylococci Species Based on Whole-Genome Sequencing.</title>
        <authorList>
            <person name="Naushad S."/>
            <person name="Barkema H.W."/>
            <person name="Luby C."/>
            <person name="Condas L.A."/>
            <person name="Nobrega D.B."/>
            <person name="Carson D.A."/>
            <person name="De Buck J."/>
        </authorList>
    </citation>
    <scope>NUCLEOTIDE SEQUENCE [LARGE SCALE GENOMIC DNA]</scope>
    <source>
        <strain evidence="2 4">SNUC 1409</strain>
        <strain evidence="3 5">SNUC 4143</strain>
    </source>
</reference>
<keyword evidence="1" id="KW-0472">Membrane</keyword>
<dbReference type="EMBL" id="PYZH01000030">
    <property type="protein sequence ID" value="PTF15632.1"/>
    <property type="molecule type" value="Genomic_DNA"/>
</dbReference>
<evidence type="ECO:0000313" key="5">
    <source>
        <dbReference type="Proteomes" id="UP000243350"/>
    </source>
</evidence>
<protein>
    <submittedName>
        <fullName evidence="3">Uncharacterized protein</fullName>
    </submittedName>
</protein>
<evidence type="ECO:0000313" key="4">
    <source>
        <dbReference type="Proteomes" id="UP000242088"/>
    </source>
</evidence>
<reference evidence="2" key="2">
    <citation type="submission" date="2018-03" db="EMBL/GenBank/DDBJ databases">
        <authorList>
            <person name="Naushad S."/>
        </authorList>
    </citation>
    <scope>NUCLEOTIDE SEQUENCE</scope>
    <source>
        <strain evidence="2">SNUC 1409</strain>
    </source>
</reference>
<feature type="transmembrane region" description="Helical" evidence="1">
    <location>
        <begin position="7"/>
        <end position="27"/>
    </location>
</feature>
<sequence>MRIQNRWIIFTIFTIISFIVVMSLTIYKNEKTVDLTDIKINNLQLDEDFNNEGYRINKHIKLDRYKFYNDEHHKNLTVKVKNKPNKVKGIILVKDSDVTTNFEVKIGDHINKAINYLGNEYRKDKVGKGYDALVYIDKEHHMKLSILYKDNIIKRIEFFSR</sequence>
<organism evidence="3 5">
    <name type="scientific">Staphylococcus devriesei</name>
    <dbReference type="NCBI Taxonomy" id="586733"/>
    <lineage>
        <taxon>Bacteria</taxon>
        <taxon>Bacillati</taxon>
        <taxon>Bacillota</taxon>
        <taxon>Bacilli</taxon>
        <taxon>Bacillales</taxon>
        <taxon>Staphylococcaceae</taxon>
        <taxon>Staphylococcus</taxon>
    </lineage>
</organism>
<dbReference type="OrthoDB" id="2399553at2"/>
<reference evidence="3" key="3">
    <citation type="submission" date="2018-03" db="EMBL/GenBank/DDBJ databases">
        <authorList>
            <person name="Keele B.F."/>
        </authorList>
    </citation>
    <scope>NUCLEOTIDE SEQUENCE</scope>
    <source>
        <strain evidence="3">SNUC 4143</strain>
    </source>
</reference>
<dbReference type="Proteomes" id="UP000242088">
    <property type="component" value="Unassembled WGS sequence"/>
</dbReference>
<dbReference type="AlphaFoldDB" id="A0A2K4DRN2"/>
<evidence type="ECO:0000256" key="1">
    <source>
        <dbReference type="SAM" id="Phobius"/>
    </source>
</evidence>
<dbReference type="RefSeq" id="WP_103165926.1">
    <property type="nucleotide sequence ID" value="NZ_JAHCOY010000006.1"/>
</dbReference>
<keyword evidence="1" id="KW-1133">Transmembrane helix</keyword>
<accession>A0A2K4DRN2</accession>
<keyword evidence="4" id="KW-1185">Reference proteome</keyword>
<gene>
    <name evidence="2" type="ORF">BUY47_07345</name>
    <name evidence="3" type="ORF">BUY48_06175</name>
</gene>
<keyword evidence="1" id="KW-0812">Transmembrane</keyword>